<dbReference type="InterPro" id="IPR036875">
    <property type="entry name" value="Znf_CCHC_sf"/>
</dbReference>
<sequence length="408" mass="46484">MPNYWHNGSTNFFRDFFLHKLVLIFSYLDVLADALDHRDWDAIGLFFFVVAAAATFFREVLALITRAANRPEEEEPEPANLASFPACRVSYPDMPPIRFVQVQNLMQEITREFISNTFGRNHPNGCGTDFPCLPCILDERDSLPRGDPQRNARIMIMGPHHRGLLPVALLRTLPLSPVEWSYLDDEFRFIPHRIDEIIIPDSPPPLAPVTPTILCTNCQGTNHTSDECWEEPRCINDLCEGLRNHRADQCIYLGADPHEEHDEEPTSENLESTLQEIPDQPVVGDAGSPIAVVVPVNDHPHSPELFPRGPFPPPNFSQRGGRQNRRPRNQNHTRPPRTSNYSGLNHQFHTMCIRLCNQPVCSHTQGHTAQAGRQRNFNNCFRCGAPGHYARQCPNSTRSRARRNQRWS</sequence>
<keyword evidence="1" id="KW-0863">Zinc-finger</keyword>
<keyword evidence="1" id="KW-0862">Zinc</keyword>
<dbReference type="PROSITE" id="PS50158">
    <property type="entry name" value="ZF_CCHC"/>
    <property type="match status" value="1"/>
</dbReference>
<gene>
    <name evidence="5" type="ORF">ODALV1_LOCUS9812</name>
</gene>
<keyword evidence="3" id="KW-1133">Transmembrane helix</keyword>
<organism evidence="5 6">
    <name type="scientific">Orchesella dallaii</name>
    <dbReference type="NCBI Taxonomy" id="48710"/>
    <lineage>
        <taxon>Eukaryota</taxon>
        <taxon>Metazoa</taxon>
        <taxon>Ecdysozoa</taxon>
        <taxon>Arthropoda</taxon>
        <taxon>Hexapoda</taxon>
        <taxon>Collembola</taxon>
        <taxon>Entomobryomorpha</taxon>
        <taxon>Entomobryoidea</taxon>
        <taxon>Orchesellidae</taxon>
        <taxon>Orchesellinae</taxon>
        <taxon>Orchesella</taxon>
    </lineage>
</organism>
<dbReference type="Proteomes" id="UP001642540">
    <property type="component" value="Unassembled WGS sequence"/>
</dbReference>
<keyword evidence="3" id="KW-0472">Membrane</keyword>
<comment type="caution">
    <text evidence="5">The sequence shown here is derived from an EMBL/GenBank/DDBJ whole genome shotgun (WGS) entry which is preliminary data.</text>
</comment>
<keyword evidence="1" id="KW-0479">Metal-binding</keyword>
<accession>A0ABP1QC97</accession>
<dbReference type="EMBL" id="CAXLJM020000030">
    <property type="protein sequence ID" value="CAL8098023.1"/>
    <property type="molecule type" value="Genomic_DNA"/>
</dbReference>
<proteinExistence type="predicted"/>
<evidence type="ECO:0000313" key="6">
    <source>
        <dbReference type="Proteomes" id="UP001642540"/>
    </source>
</evidence>
<name>A0ABP1QC97_9HEXA</name>
<dbReference type="InterPro" id="IPR001878">
    <property type="entry name" value="Znf_CCHC"/>
</dbReference>
<feature type="region of interest" description="Disordered" evidence="2">
    <location>
        <begin position="293"/>
        <end position="343"/>
    </location>
</feature>
<protein>
    <recommendedName>
        <fullName evidence="4">CCHC-type domain-containing protein</fullName>
    </recommendedName>
</protein>
<evidence type="ECO:0000256" key="1">
    <source>
        <dbReference type="PROSITE-ProRule" id="PRU00047"/>
    </source>
</evidence>
<dbReference type="Pfam" id="PF00098">
    <property type="entry name" value="zf-CCHC"/>
    <property type="match status" value="1"/>
</dbReference>
<evidence type="ECO:0000259" key="4">
    <source>
        <dbReference type="PROSITE" id="PS50158"/>
    </source>
</evidence>
<evidence type="ECO:0000256" key="2">
    <source>
        <dbReference type="SAM" id="MobiDB-lite"/>
    </source>
</evidence>
<feature type="domain" description="CCHC-type" evidence="4">
    <location>
        <begin position="380"/>
        <end position="395"/>
    </location>
</feature>
<dbReference type="Gene3D" id="4.10.60.10">
    <property type="entry name" value="Zinc finger, CCHC-type"/>
    <property type="match status" value="1"/>
</dbReference>
<dbReference type="SUPFAM" id="SSF57756">
    <property type="entry name" value="Retrovirus zinc finger-like domains"/>
    <property type="match status" value="1"/>
</dbReference>
<evidence type="ECO:0000313" key="5">
    <source>
        <dbReference type="EMBL" id="CAL8098023.1"/>
    </source>
</evidence>
<feature type="transmembrane region" description="Helical" evidence="3">
    <location>
        <begin position="42"/>
        <end position="61"/>
    </location>
</feature>
<keyword evidence="6" id="KW-1185">Reference proteome</keyword>
<dbReference type="SMART" id="SM00343">
    <property type="entry name" value="ZnF_C2HC"/>
    <property type="match status" value="2"/>
</dbReference>
<evidence type="ECO:0000256" key="3">
    <source>
        <dbReference type="SAM" id="Phobius"/>
    </source>
</evidence>
<feature type="compositionally biased region" description="Basic residues" evidence="2">
    <location>
        <begin position="322"/>
        <end position="335"/>
    </location>
</feature>
<reference evidence="5 6" key="1">
    <citation type="submission" date="2024-08" db="EMBL/GenBank/DDBJ databases">
        <authorList>
            <person name="Cucini C."/>
            <person name="Frati F."/>
        </authorList>
    </citation>
    <scope>NUCLEOTIDE SEQUENCE [LARGE SCALE GENOMIC DNA]</scope>
</reference>
<keyword evidence="3" id="KW-0812">Transmembrane</keyword>